<name>A0A835IZ61_9ROSI</name>
<evidence type="ECO:0000313" key="1">
    <source>
        <dbReference type="EMBL" id="KAF9661637.1"/>
    </source>
</evidence>
<keyword evidence="2" id="KW-1185">Reference proteome</keyword>
<dbReference type="AlphaFoldDB" id="A0A835IZ61"/>
<dbReference type="OrthoDB" id="1917859at2759"/>
<proteinExistence type="predicted"/>
<reference evidence="1 2" key="1">
    <citation type="submission" date="2020-10" db="EMBL/GenBank/DDBJ databases">
        <title>Plant Genome Project.</title>
        <authorList>
            <person name="Zhang R.-G."/>
        </authorList>
    </citation>
    <scope>NUCLEOTIDE SEQUENCE [LARGE SCALE GENOMIC DNA]</scope>
    <source>
        <strain evidence="1">FAFU-HL-1</strain>
        <tissue evidence="1">Leaf</tissue>
    </source>
</reference>
<dbReference type="PANTHER" id="PTHR31509">
    <property type="entry name" value="BPS1-LIKE PROTEIN"/>
    <property type="match status" value="1"/>
</dbReference>
<accession>A0A835IZ61</accession>
<dbReference type="EMBL" id="JADGMS010000019">
    <property type="protein sequence ID" value="KAF9661637.1"/>
    <property type="molecule type" value="Genomic_DNA"/>
</dbReference>
<evidence type="ECO:0008006" key="3">
    <source>
        <dbReference type="Google" id="ProtNLM"/>
    </source>
</evidence>
<dbReference type="Proteomes" id="UP000657918">
    <property type="component" value="Unassembled WGS sequence"/>
</dbReference>
<protein>
    <recommendedName>
        <fullName evidence="3">BPS1-like protein</fullName>
    </recommendedName>
</protein>
<evidence type="ECO:0000313" key="2">
    <source>
        <dbReference type="Proteomes" id="UP000657918"/>
    </source>
</evidence>
<gene>
    <name evidence="1" type="ORF">SADUNF_Sadunf19G0089500</name>
</gene>
<comment type="caution">
    <text evidence="1">The sequence shown here is derived from an EMBL/GenBank/DDBJ whole genome shotgun (WGS) entry which is preliminary data.</text>
</comment>
<sequence length="320" mass="36612">MRRVLFLSSFPPFLLREKSSSIHIDEAMNALSSLLIDTKNLESSLAKNSLSLQWCLEATNLLKKIHFQFLDIFQKSEVPKFWDGGNYLDEYMEESLNILDFCNALRSAISIMDSYRLIVDVVVRRFSDEGYSGSTMNMTEIEKLESEWQKLYGIENWKVVNLYKTGRPKTKTRDDKFCASYAVRRTMNIVCSLLFSAIFYPDLIQVDEEVYGDFSQLKLFSSSLRKLVCCFFEERRGFKDNSRPVLAETKMVGSAVEDLKVQMLKGVALNKETLGKSIDSLQNSSLALKEGLEMFDSVVNELFQEVVKGRNKILAMVASS</sequence>
<organism evidence="1 2">
    <name type="scientific">Salix dunnii</name>
    <dbReference type="NCBI Taxonomy" id="1413687"/>
    <lineage>
        <taxon>Eukaryota</taxon>
        <taxon>Viridiplantae</taxon>
        <taxon>Streptophyta</taxon>
        <taxon>Embryophyta</taxon>
        <taxon>Tracheophyta</taxon>
        <taxon>Spermatophyta</taxon>
        <taxon>Magnoliopsida</taxon>
        <taxon>eudicotyledons</taxon>
        <taxon>Gunneridae</taxon>
        <taxon>Pentapetalae</taxon>
        <taxon>rosids</taxon>
        <taxon>fabids</taxon>
        <taxon>Malpighiales</taxon>
        <taxon>Salicaceae</taxon>
        <taxon>Saliceae</taxon>
        <taxon>Salix</taxon>
    </lineage>
</organism>